<dbReference type="AlphaFoldDB" id="A0A0N4YTZ4"/>
<dbReference type="OMA" id="ICCEANQ"/>
<evidence type="ECO:0000313" key="7">
    <source>
        <dbReference type="Proteomes" id="UP000271162"/>
    </source>
</evidence>
<dbReference type="PROSITE" id="PS51670">
    <property type="entry name" value="SHKT"/>
    <property type="match status" value="1"/>
</dbReference>
<proteinExistence type="predicted"/>
<dbReference type="InterPro" id="IPR003582">
    <property type="entry name" value="ShKT_dom"/>
</dbReference>
<dbReference type="Proteomes" id="UP000271162">
    <property type="component" value="Unassembled WGS sequence"/>
</dbReference>
<dbReference type="PANTHER" id="PTHR46219:SF5">
    <property type="entry name" value="SHKT DOMAIN-CONTAINING PROTEIN"/>
    <property type="match status" value="1"/>
</dbReference>
<keyword evidence="4" id="KW-1133">Transmembrane helix</keyword>
<dbReference type="Pfam" id="PF01549">
    <property type="entry name" value="ShK"/>
    <property type="match status" value="1"/>
</dbReference>
<evidence type="ECO:0000313" key="8">
    <source>
        <dbReference type="WBParaSite" id="NBR_0002071601-mRNA-1"/>
    </source>
</evidence>
<dbReference type="WBParaSite" id="NBR_0002071601-mRNA-1">
    <property type="protein sequence ID" value="NBR_0002071601-mRNA-1"/>
    <property type="gene ID" value="NBR_0002071601"/>
</dbReference>
<evidence type="ECO:0000256" key="2">
    <source>
        <dbReference type="ARBA" id="ARBA00023157"/>
    </source>
</evidence>
<evidence type="ECO:0000256" key="4">
    <source>
        <dbReference type="SAM" id="Phobius"/>
    </source>
</evidence>
<dbReference type="FunFam" id="1.10.10.1940:FF:000002">
    <property type="entry name" value="PHAryngeal gland Toxin-related"/>
    <property type="match status" value="1"/>
</dbReference>
<dbReference type="Gene3D" id="1.10.10.1940">
    <property type="match status" value="1"/>
</dbReference>
<protein>
    <submittedName>
        <fullName evidence="8">ShKT domain-containing protein</fullName>
    </submittedName>
</protein>
<feature type="transmembrane region" description="Helical" evidence="4">
    <location>
        <begin position="26"/>
        <end position="48"/>
    </location>
</feature>
<keyword evidence="4" id="KW-0812">Transmembrane</keyword>
<dbReference type="EMBL" id="UYSL01025445">
    <property type="protein sequence ID" value="VDL84455.1"/>
    <property type="molecule type" value="Genomic_DNA"/>
</dbReference>
<evidence type="ECO:0000256" key="1">
    <source>
        <dbReference type="ARBA" id="ARBA00022729"/>
    </source>
</evidence>
<reference evidence="6 7" key="2">
    <citation type="submission" date="2018-11" db="EMBL/GenBank/DDBJ databases">
        <authorList>
            <consortium name="Pathogen Informatics"/>
        </authorList>
    </citation>
    <scope>NUCLEOTIDE SEQUENCE [LARGE SCALE GENOMIC DNA]</scope>
</reference>
<organism evidence="8">
    <name type="scientific">Nippostrongylus brasiliensis</name>
    <name type="common">Rat hookworm</name>
    <dbReference type="NCBI Taxonomy" id="27835"/>
    <lineage>
        <taxon>Eukaryota</taxon>
        <taxon>Metazoa</taxon>
        <taxon>Ecdysozoa</taxon>
        <taxon>Nematoda</taxon>
        <taxon>Chromadorea</taxon>
        <taxon>Rhabditida</taxon>
        <taxon>Rhabditina</taxon>
        <taxon>Rhabditomorpha</taxon>
        <taxon>Strongyloidea</taxon>
        <taxon>Heligmosomidae</taxon>
        <taxon>Nippostrongylus</taxon>
    </lineage>
</organism>
<gene>
    <name evidence="6" type="ORF">NBR_LOCUS20717</name>
</gene>
<keyword evidence="7" id="KW-1185">Reference proteome</keyword>
<keyword evidence="2" id="KW-1015">Disulfide bond</keyword>
<dbReference type="PANTHER" id="PTHR46219">
    <property type="entry name" value="PROTEIN CBG11138"/>
    <property type="match status" value="1"/>
</dbReference>
<evidence type="ECO:0000313" key="6">
    <source>
        <dbReference type="EMBL" id="VDL84455.1"/>
    </source>
</evidence>
<sequence>MGIESETVGTLNFDRWAYNRAENLRITLIAFPMLYSALIHTIAFYIAVQADTCVNGGAGPCLSGLCPVPTMVCIKPDDICCEANQVIAATTVAPVTTAAITTTPGIVTVATTKAPTTTCVDKVNAATGKSDCISMSSYCNNAAYYSLMTDQCPKTCGRCSTSLSTTSTGRFFFVYIDR</sequence>
<dbReference type="SMART" id="SM00254">
    <property type="entry name" value="ShKT"/>
    <property type="match status" value="1"/>
</dbReference>
<reference evidence="8" key="1">
    <citation type="submission" date="2017-02" db="UniProtKB">
        <authorList>
            <consortium name="WormBaseParasite"/>
        </authorList>
    </citation>
    <scope>IDENTIFICATION</scope>
</reference>
<keyword evidence="1" id="KW-0732">Signal</keyword>
<evidence type="ECO:0000256" key="3">
    <source>
        <dbReference type="PROSITE-ProRule" id="PRU01005"/>
    </source>
</evidence>
<comment type="caution">
    <text evidence="3">Lacks conserved residue(s) required for the propagation of feature annotation.</text>
</comment>
<evidence type="ECO:0000259" key="5">
    <source>
        <dbReference type="PROSITE" id="PS51670"/>
    </source>
</evidence>
<keyword evidence="4" id="KW-0472">Membrane</keyword>
<name>A0A0N4YTZ4_NIPBR</name>
<accession>A0A0N4YTZ4</accession>
<feature type="domain" description="ShKT" evidence="5">
    <location>
        <begin position="119"/>
        <end position="159"/>
    </location>
</feature>